<reference evidence="1 2" key="1">
    <citation type="submission" date="2018-09" db="EMBL/GenBank/DDBJ databases">
        <authorList>
            <person name="Zhu H."/>
        </authorList>
    </citation>
    <scope>NUCLEOTIDE SEQUENCE [LARGE SCALE GENOMIC DNA]</scope>
    <source>
        <strain evidence="1 2">K1S02-61</strain>
    </source>
</reference>
<accession>A0A418Y4U1</accession>
<dbReference type="Proteomes" id="UP000284006">
    <property type="component" value="Unassembled WGS sequence"/>
</dbReference>
<feature type="non-terminal residue" evidence="1">
    <location>
        <position position="1"/>
    </location>
</feature>
<evidence type="ECO:0000313" key="2">
    <source>
        <dbReference type="Proteomes" id="UP000284006"/>
    </source>
</evidence>
<sequence>TPTHIISDAGHPEGCRLRDYGGFGDPASPKKALLIETGQHWEYGALAVARDYCMRFLLLCDAIDADQVPNGWLQPLPQQQMVIEVTAPVVASGPDFRFAGKYTGLEKFAEAGSLIGWDQGVPVHTPYANCVLVMPSLRQVRPGVTVVRFGREYQSA</sequence>
<gene>
    <name evidence="1" type="ORF">D3872_07620</name>
</gene>
<dbReference type="Gene3D" id="3.40.630.10">
    <property type="entry name" value="Zn peptidases"/>
    <property type="match status" value="1"/>
</dbReference>
<keyword evidence="2" id="KW-1185">Reference proteome</keyword>
<comment type="caution">
    <text evidence="1">The sequence shown here is derived from an EMBL/GenBank/DDBJ whole genome shotgun (WGS) entry which is preliminary data.</text>
</comment>
<proteinExistence type="predicted"/>
<organism evidence="1 2">
    <name type="scientific">Massilia cavernae</name>
    <dbReference type="NCBI Taxonomy" id="2320864"/>
    <lineage>
        <taxon>Bacteria</taxon>
        <taxon>Pseudomonadati</taxon>
        <taxon>Pseudomonadota</taxon>
        <taxon>Betaproteobacteria</taxon>
        <taxon>Burkholderiales</taxon>
        <taxon>Oxalobacteraceae</taxon>
        <taxon>Telluria group</taxon>
        <taxon>Massilia</taxon>
    </lineage>
</organism>
<dbReference type="AlphaFoldDB" id="A0A418Y4U1"/>
<protein>
    <submittedName>
        <fullName evidence="1">Succinylglutamate desuccinylase</fullName>
    </submittedName>
</protein>
<evidence type="ECO:0000313" key="1">
    <source>
        <dbReference type="EMBL" id="RJG21007.1"/>
    </source>
</evidence>
<dbReference type="SUPFAM" id="SSF53187">
    <property type="entry name" value="Zn-dependent exopeptidases"/>
    <property type="match status" value="1"/>
</dbReference>
<dbReference type="EMBL" id="QYUP01000074">
    <property type="protein sequence ID" value="RJG21007.1"/>
    <property type="molecule type" value="Genomic_DNA"/>
</dbReference>
<name>A0A418Y4U1_9BURK</name>